<dbReference type="GO" id="GO:0003887">
    <property type="term" value="F:DNA-directed DNA polymerase activity"/>
    <property type="evidence" value="ECO:0007669"/>
    <property type="project" value="UniProtKB-EC"/>
</dbReference>
<dbReference type="NCBIfam" id="TIGR00678">
    <property type="entry name" value="holB"/>
    <property type="match status" value="1"/>
</dbReference>
<dbReference type="Gene3D" id="3.40.50.300">
    <property type="entry name" value="P-loop containing nucleotide triphosphate hydrolases"/>
    <property type="match status" value="1"/>
</dbReference>
<keyword evidence="2" id="KW-0808">Transferase</keyword>
<proteinExistence type="predicted"/>
<dbReference type="RefSeq" id="WP_148815779.1">
    <property type="nucleotide sequence ID" value="NZ_CP043046.1"/>
</dbReference>
<dbReference type="InterPro" id="IPR050238">
    <property type="entry name" value="DNA_Rep/Repair_Clamp_Loader"/>
</dbReference>
<dbReference type="GO" id="GO:0006261">
    <property type="term" value="P:DNA-templated DNA replication"/>
    <property type="evidence" value="ECO:0007669"/>
    <property type="project" value="TreeGrafter"/>
</dbReference>
<reference evidence="2 3" key="1">
    <citation type="submission" date="2019-08" db="EMBL/GenBank/DDBJ databases">
        <title>Amphibian skin-associated Pigmentiphaga: genome sequence and occurrence across geography and hosts.</title>
        <authorList>
            <person name="Bletz M.C."/>
            <person name="Bunk B."/>
            <person name="Sproeer C."/>
            <person name="Biwer P."/>
            <person name="Reiter S."/>
            <person name="Rabemananjara F.C.E."/>
            <person name="Schulz S."/>
            <person name="Overmann J."/>
            <person name="Vences M."/>
        </authorList>
    </citation>
    <scope>NUCLEOTIDE SEQUENCE [LARGE SCALE GENOMIC DNA]</scope>
    <source>
        <strain evidence="2 3">Mada1488</strain>
    </source>
</reference>
<dbReference type="PANTHER" id="PTHR11669">
    <property type="entry name" value="REPLICATION FACTOR C / DNA POLYMERASE III GAMMA-TAU SUBUNIT"/>
    <property type="match status" value="1"/>
</dbReference>
<dbReference type="InterPro" id="IPR027417">
    <property type="entry name" value="P-loop_NTPase"/>
</dbReference>
<dbReference type="KEGG" id="pacr:FXN63_13905"/>
<evidence type="ECO:0000313" key="2">
    <source>
        <dbReference type="EMBL" id="QEI06806.1"/>
    </source>
</evidence>
<feature type="region of interest" description="Disordered" evidence="1">
    <location>
        <begin position="85"/>
        <end position="104"/>
    </location>
</feature>
<dbReference type="SUPFAM" id="SSF52540">
    <property type="entry name" value="P-loop containing nucleoside triphosphate hydrolases"/>
    <property type="match status" value="1"/>
</dbReference>
<sequence>MSLAVVPPWYAQTAQQWLSQRERFAHAWLIHGLAGTGKVDFARAAAAALLCESPRGHLACGVCPACVWMSSGNHPDFRRIRPDAVAQEEGDEEAGENEDGEAPAVDVVARASKKAPSKEIRVEQIRAMEAWATTGTHRGGLRVVVLYPADSLNVVSANALLKILEEPPPATVFLLVSNAPDRLLPTLISRCRRLPLPVPAPDVALAWLTAQGADDAAGRLAANGGAPMGAWRSFQAEIPARPVWLGDLIDTLAAGRSPDVGAMVELLEKQPPAHWLDALQRMTVDIALIQAGAGARYYPSASGALERIGTSAGRVSIAELGRWLQRQQGISGHPLNGRLFAHETLLRVVEAVRGR</sequence>
<dbReference type="PANTHER" id="PTHR11669:SF8">
    <property type="entry name" value="DNA POLYMERASE III SUBUNIT DELTA"/>
    <property type="match status" value="1"/>
</dbReference>
<dbReference type="EC" id="2.7.7.7" evidence="2"/>
<organism evidence="2 3">
    <name type="scientific">Pigmentiphaga aceris</name>
    <dbReference type="NCBI Taxonomy" id="1940612"/>
    <lineage>
        <taxon>Bacteria</taxon>
        <taxon>Pseudomonadati</taxon>
        <taxon>Pseudomonadota</taxon>
        <taxon>Betaproteobacteria</taxon>
        <taxon>Burkholderiales</taxon>
        <taxon>Alcaligenaceae</taxon>
        <taxon>Pigmentiphaga</taxon>
    </lineage>
</organism>
<protein>
    <submittedName>
        <fullName evidence="2">DNA polymerase III subunit delta</fullName>
        <ecNumber evidence="2">2.7.7.7</ecNumber>
    </submittedName>
</protein>
<keyword evidence="3" id="KW-1185">Reference proteome</keyword>
<dbReference type="InterPro" id="IPR004622">
    <property type="entry name" value="DNA_pol_HolB"/>
</dbReference>
<feature type="compositionally biased region" description="Acidic residues" evidence="1">
    <location>
        <begin position="86"/>
        <end position="101"/>
    </location>
</feature>
<dbReference type="AlphaFoldDB" id="A0A5C0AYM3"/>
<evidence type="ECO:0000256" key="1">
    <source>
        <dbReference type="SAM" id="MobiDB-lite"/>
    </source>
</evidence>
<dbReference type="GO" id="GO:0008408">
    <property type="term" value="F:3'-5' exonuclease activity"/>
    <property type="evidence" value="ECO:0007669"/>
    <property type="project" value="InterPro"/>
</dbReference>
<dbReference type="OrthoDB" id="9811073at2"/>
<name>A0A5C0AYM3_9BURK</name>
<dbReference type="Pfam" id="PF13177">
    <property type="entry name" value="DNA_pol3_delta2"/>
    <property type="match status" value="1"/>
</dbReference>
<dbReference type="GO" id="GO:0009360">
    <property type="term" value="C:DNA polymerase III complex"/>
    <property type="evidence" value="ECO:0007669"/>
    <property type="project" value="TreeGrafter"/>
</dbReference>
<accession>A0A5C0AYM3</accession>
<dbReference type="EMBL" id="CP043046">
    <property type="protein sequence ID" value="QEI06806.1"/>
    <property type="molecule type" value="Genomic_DNA"/>
</dbReference>
<dbReference type="Proteomes" id="UP000325161">
    <property type="component" value="Chromosome"/>
</dbReference>
<keyword evidence="2" id="KW-0548">Nucleotidyltransferase</keyword>
<gene>
    <name evidence="2" type="primary">holB</name>
    <name evidence="2" type="ORF">FXN63_13905</name>
</gene>
<evidence type="ECO:0000313" key="3">
    <source>
        <dbReference type="Proteomes" id="UP000325161"/>
    </source>
</evidence>